<dbReference type="GO" id="GO:0032259">
    <property type="term" value="P:methylation"/>
    <property type="evidence" value="ECO:0007669"/>
    <property type="project" value="UniProtKB-KW"/>
</dbReference>
<keyword evidence="5" id="KW-1185">Reference proteome</keyword>
<comment type="caution">
    <text evidence="4">The sequence shown here is derived from an EMBL/GenBank/DDBJ whole genome shotgun (WGS) entry which is preliminary data.</text>
</comment>
<dbReference type="GO" id="GO:0008757">
    <property type="term" value="F:S-adenosylmethionine-dependent methyltransferase activity"/>
    <property type="evidence" value="ECO:0007669"/>
    <property type="project" value="InterPro"/>
</dbReference>
<dbReference type="SMART" id="SM01296">
    <property type="entry name" value="N2227"/>
    <property type="match status" value="1"/>
</dbReference>
<dbReference type="PANTHER" id="PTHR12303">
    <property type="entry name" value="CARNOSINE N-METHYLTRANSFERASE"/>
    <property type="match status" value="1"/>
</dbReference>
<reference evidence="4 5" key="1">
    <citation type="journal article" date="2018" name="MBio">
        <title>Comparative Genomics Reveals the Core Gene Toolbox for the Fungus-Insect Symbiosis.</title>
        <authorList>
            <person name="Wang Y."/>
            <person name="Stata M."/>
            <person name="Wang W."/>
            <person name="Stajich J.E."/>
            <person name="White M.M."/>
            <person name="Moncalvo J.M."/>
        </authorList>
    </citation>
    <scope>NUCLEOTIDE SEQUENCE [LARGE SCALE GENOMIC DNA]</scope>
    <source>
        <strain evidence="4 5">SC-DP-2</strain>
    </source>
</reference>
<accession>A0A2T9ZJ20</accession>
<name>A0A2T9ZJ20_9FUNG</name>
<protein>
    <submittedName>
        <fullName evidence="4">Uncharacterized protein</fullName>
    </submittedName>
</protein>
<dbReference type="AlphaFoldDB" id="A0A2T9ZJ20"/>
<evidence type="ECO:0000313" key="4">
    <source>
        <dbReference type="EMBL" id="PVV04507.1"/>
    </source>
</evidence>
<dbReference type="STRING" id="133381.A0A2T9ZJ20"/>
<proteinExistence type="predicted"/>
<keyword evidence="1" id="KW-0489">Methyltransferase</keyword>
<evidence type="ECO:0000256" key="1">
    <source>
        <dbReference type="ARBA" id="ARBA00022603"/>
    </source>
</evidence>
<organism evidence="4 5">
    <name type="scientific">Smittium megazygosporum</name>
    <dbReference type="NCBI Taxonomy" id="133381"/>
    <lineage>
        <taxon>Eukaryota</taxon>
        <taxon>Fungi</taxon>
        <taxon>Fungi incertae sedis</taxon>
        <taxon>Zoopagomycota</taxon>
        <taxon>Kickxellomycotina</taxon>
        <taxon>Harpellomycetes</taxon>
        <taxon>Harpellales</taxon>
        <taxon>Legeriomycetaceae</taxon>
        <taxon>Smittium</taxon>
    </lineage>
</organism>
<evidence type="ECO:0000256" key="3">
    <source>
        <dbReference type="ARBA" id="ARBA00022691"/>
    </source>
</evidence>
<dbReference type="PANTHER" id="PTHR12303:SF6">
    <property type="entry name" value="CARNOSINE N-METHYLTRANSFERASE"/>
    <property type="match status" value="1"/>
</dbReference>
<dbReference type="EMBL" id="MBFS01000114">
    <property type="protein sequence ID" value="PVV04507.1"/>
    <property type="molecule type" value="Genomic_DNA"/>
</dbReference>
<evidence type="ECO:0000313" key="5">
    <source>
        <dbReference type="Proteomes" id="UP000245609"/>
    </source>
</evidence>
<dbReference type="Pfam" id="PF07942">
    <property type="entry name" value="CARME"/>
    <property type="match status" value="1"/>
</dbReference>
<dbReference type="OrthoDB" id="978at2759"/>
<evidence type="ECO:0000256" key="2">
    <source>
        <dbReference type="ARBA" id="ARBA00022679"/>
    </source>
</evidence>
<keyword evidence="2" id="KW-0808">Transferase</keyword>
<gene>
    <name evidence="4" type="ORF">BB560_000991</name>
</gene>
<keyword evidence="3" id="KW-0949">S-adenosyl-L-methionine</keyword>
<sequence>MESENPYNIEQKEITAFEEVFAAFLYYPFYFEDKLVNKRLKKIDSLRAKQRMTLVTAGEIEALIDKKRTEYHSDFPSFQLERLESAIHMVVRDWSSEGAEERKLTYSPVLHVLESFFHSIKKEDRFQIKVLVPGAGLARLAYEIAILNFWTQGNEFSFMMV</sequence>
<dbReference type="InterPro" id="IPR012901">
    <property type="entry name" value="CARME"/>
</dbReference>
<dbReference type="Proteomes" id="UP000245609">
    <property type="component" value="Unassembled WGS sequence"/>
</dbReference>